<organism evidence="1 2">
    <name type="scientific">Sporothrix schenckii 1099-18</name>
    <dbReference type="NCBI Taxonomy" id="1397361"/>
    <lineage>
        <taxon>Eukaryota</taxon>
        <taxon>Fungi</taxon>
        <taxon>Dikarya</taxon>
        <taxon>Ascomycota</taxon>
        <taxon>Pezizomycotina</taxon>
        <taxon>Sordariomycetes</taxon>
        <taxon>Sordariomycetidae</taxon>
        <taxon>Ophiostomatales</taxon>
        <taxon>Ophiostomataceae</taxon>
        <taxon>Sporothrix</taxon>
    </lineage>
</organism>
<dbReference type="VEuPathDB" id="FungiDB:SPSK_03812"/>
<dbReference type="RefSeq" id="XP_016585418.1">
    <property type="nucleotide sequence ID" value="XM_016730644.1"/>
</dbReference>
<accession>A0A0F2LZ49</accession>
<reference evidence="1 2" key="2">
    <citation type="journal article" date="2015" name="Eukaryot. Cell">
        <title>Asexual propagation of a virulent clone complex in a human and feline outbreak of sporotrichosis.</title>
        <authorList>
            <person name="Teixeira Mde M."/>
            <person name="Rodrigues A.M."/>
            <person name="Tsui C.K."/>
            <person name="de Almeida L.G."/>
            <person name="Van Diepeningen A.D."/>
            <person name="van den Ende B.G."/>
            <person name="Fernandes G.F."/>
            <person name="Kano R."/>
            <person name="Hamelin R.C."/>
            <person name="Lopes-Bezerra L.M."/>
            <person name="Vasconcelos A.T."/>
            <person name="de Hoog S."/>
            <person name="de Camargo Z.P."/>
            <person name="Felipe M.S."/>
        </authorList>
    </citation>
    <scope>NUCLEOTIDE SEQUENCE [LARGE SCALE GENOMIC DNA]</scope>
    <source>
        <strain evidence="1 2">1099-18</strain>
    </source>
</reference>
<name>A0A0F2LZ49_SPOSC</name>
<sequence>MVNMLSQHSAIVIVRRRSLGRVMASACDGYRDLHDVAELLCVIVSGPDVLHFSYRSCEAGINTNWRPAGGGGRV</sequence>
<evidence type="ECO:0000313" key="2">
    <source>
        <dbReference type="Proteomes" id="UP000033710"/>
    </source>
</evidence>
<protein>
    <submittedName>
        <fullName evidence="1">Uncharacterized protein</fullName>
    </submittedName>
</protein>
<dbReference type="EMBL" id="AXCR01000010">
    <property type="protein sequence ID" value="KJR82742.1"/>
    <property type="molecule type" value="Genomic_DNA"/>
</dbReference>
<dbReference type="AlphaFoldDB" id="A0A0F2LZ49"/>
<reference evidence="1 2" key="1">
    <citation type="journal article" date="2014" name="BMC Genomics">
        <title>Comparative genomics of the major fungal agents of human and animal Sporotrichosis: Sporothrix schenckii and Sporothrix brasiliensis.</title>
        <authorList>
            <person name="Teixeira M.M."/>
            <person name="de Almeida L.G."/>
            <person name="Kubitschek-Barreira P."/>
            <person name="Alves F.L."/>
            <person name="Kioshima E.S."/>
            <person name="Abadio A.K."/>
            <person name="Fernandes L."/>
            <person name="Derengowski L.S."/>
            <person name="Ferreira K.S."/>
            <person name="Souza R.C."/>
            <person name="Ruiz J.C."/>
            <person name="de Andrade N.C."/>
            <person name="Paes H.C."/>
            <person name="Nicola A.M."/>
            <person name="Albuquerque P."/>
            <person name="Gerber A.L."/>
            <person name="Martins V.P."/>
            <person name="Peconick L.D."/>
            <person name="Neto A.V."/>
            <person name="Chaucanez C.B."/>
            <person name="Silva P.A."/>
            <person name="Cunha O.L."/>
            <person name="de Oliveira F.F."/>
            <person name="dos Santos T.C."/>
            <person name="Barros A.L."/>
            <person name="Soares M.A."/>
            <person name="de Oliveira L.M."/>
            <person name="Marini M.M."/>
            <person name="Villalobos-Duno H."/>
            <person name="Cunha M.M."/>
            <person name="de Hoog S."/>
            <person name="da Silveira J.F."/>
            <person name="Henrissat B."/>
            <person name="Nino-Vega G.A."/>
            <person name="Cisalpino P.S."/>
            <person name="Mora-Montes H.M."/>
            <person name="Almeida S.R."/>
            <person name="Stajich J.E."/>
            <person name="Lopes-Bezerra L.M."/>
            <person name="Vasconcelos A.T."/>
            <person name="Felipe M.S."/>
        </authorList>
    </citation>
    <scope>NUCLEOTIDE SEQUENCE [LARGE SCALE GENOMIC DNA]</scope>
    <source>
        <strain evidence="1 2">1099-18</strain>
    </source>
</reference>
<proteinExistence type="predicted"/>
<gene>
    <name evidence="1" type="ORF">SPSK_03812</name>
</gene>
<comment type="caution">
    <text evidence="1">The sequence shown here is derived from an EMBL/GenBank/DDBJ whole genome shotgun (WGS) entry which is preliminary data.</text>
</comment>
<dbReference type="GeneID" id="27665921"/>
<dbReference type="KEGG" id="ssck:SPSK_03812"/>
<evidence type="ECO:0000313" key="1">
    <source>
        <dbReference type="EMBL" id="KJR82742.1"/>
    </source>
</evidence>
<dbReference type="Proteomes" id="UP000033710">
    <property type="component" value="Unassembled WGS sequence"/>
</dbReference>